<comment type="caution">
    <text evidence="9">The sequence shown here is derived from an EMBL/GenBank/DDBJ whole genome shotgun (WGS) entry which is preliminary data.</text>
</comment>
<dbReference type="PROSITE" id="PS00688">
    <property type="entry name" value="SIGMA54_INTERACT_3"/>
    <property type="match status" value="1"/>
</dbReference>
<dbReference type="EMBL" id="JACWUN010000020">
    <property type="protein sequence ID" value="MBD1401729.1"/>
    <property type="molecule type" value="Genomic_DNA"/>
</dbReference>
<accession>A0A8J6UQ79</accession>
<dbReference type="Gene3D" id="3.40.50.300">
    <property type="entry name" value="P-loop containing nucleotide triphosphate hydrolases"/>
    <property type="match status" value="1"/>
</dbReference>
<dbReference type="SUPFAM" id="SSF52540">
    <property type="entry name" value="P-loop containing nucleoside triphosphate hydrolases"/>
    <property type="match status" value="1"/>
</dbReference>
<dbReference type="InterPro" id="IPR002078">
    <property type="entry name" value="Sigma_54_int"/>
</dbReference>
<dbReference type="PROSITE" id="PS00675">
    <property type="entry name" value="SIGMA54_INTERACT_1"/>
    <property type="match status" value="1"/>
</dbReference>
<dbReference type="Pfam" id="PF00072">
    <property type="entry name" value="Response_reg"/>
    <property type="match status" value="1"/>
</dbReference>
<evidence type="ECO:0000313" key="10">
    <source>
        <dbReference type="Proteomes" id="UP000632828"/>
    </source>
</evidence>
<proteinExistence type="predicted"/>
<dbReference type="InterPro" id="IPR003593">
    <property type="entry name" value="AAA+_ATPase"/>
</dbReference>
<dbReference type="InterPro" id="IPR025944">
    <property type="entry name" value="Sigma_54_int_dom_CS"/>
</dbReference>
<dbReference type="GO" id="GO:0000160">
    <property type="term" value="P:phosphorelay signal transduction system"/>
    <property type="evidence" value="ECO:0007669"/>
    <property type="project" value="InterPro"/>
</dbReference>
<evidence type="ECO:0000259" key="7">
    <source>
        <dbReference type="PROSITE" id="PS50045"/>
    </source>
</evidence>
<protein>
    <submittedName>
        <fullName evidence="9">Sigma-54-dependent Fis family transcriptional regulator</fullName>
    </submittedName>
</protein>
<evidence type="ECO:0000256" key="5">
    <source>
        <dbReference type="ARBA" id="ARBA00023163"/>
    </source>
</evidence>
<dbReference type="Gene3D" id="3.40.50.2300">
    <property type="match status" value="1"/>
</dbReference>
<keyword evidence="1" id="KW-0547">Nucleotide-binding</keyword>
<keyword evidence="2" id="KW-0067">ATP-binding</keyword>
<keyword evidence="10" id="KW-1185">Reference proteome</keyword>
<keyword evidence="6" id="KW-0597">Phosphoprotein</keyword>
<dbReference type="GO" id="GO:0006355">
    <property type="term" value="P:regulation of DNA-templated transcription"/>
    <property type="evidence" value="ECO:0007669"/>
    <property type="project" value="InterPro"/>
</dbReference>
<dbReference type="GO" id="GO:0003677">
    <property type="term" value="F:DNA binding"/>
    <property type="evidence" value="ECO:0007669"/>
    <property type="project" value="UniProtKB-KW"/>
</dbReference>
<dbReference type="InterPro" id="IPR058031">
    <property type="entry name" value="AAA_lid_NorR"/>
</dbReference>
<dbReference type="RefSeq" id="WP_191157621.1">
    <property type="nucleotide sequence ID" value="NZ_JACWUN010000020.1"/>
</dbReference>
<keyword evidence="5" id="KW-0804">Transcription</keyword>
<dbReference type="SUPFAM" id="SSF52172">
    <property type="entry name" value="CheY-like"/>
    <property type="match status" value="1"/>
</dbReference>
<sequence length="471" mass="52568">MSSILIIDDDEMMCATLSALVQRKGHSPSCATTLQQGKTLLETNDFDIAFLDVRMPDGNGLELLAQINATPSAPEVIIITGFGDPDGAELAIKSGAWDYIEKGFSIKEITLSLERALQYRKEKQEVLRGRKPIPLQRPNIIGNSPALSACLDLVAQSAGSDAHVFISGETGTGKELFARAVHENSARRSESFVVVDCTALPETLVESLLFGHEKGAFTGAERSREGLVKQAHKGTLFLDEVGELPMSLQKSFLRVLQEHRFRPLGATREIESDFRLIAATNRDLDAMAEEGSFRSDLLFRLRSFVIELPPLRKRKEDIKPLTRHYVDRFCEQHCSGPKGLDTEFLNMLMLYPWPGNVRELVNTLERTLTAAQFDPTLFPQHLPNHIRVHVRRAAMEKNNSETEPSVPAISSESLPKLQDYREEVLNHAEQHYLTTLMAKTLTDIGLACEISGLSQSRLYALLKKYDISRKG</sequence>
<dbReference type="CDD" id="cd00009">
    <property type="entry name" value="AAA"/>
    <property type="match status" value="1"/>
</dbReference>
<dbReference type="Pfam" id="PF25601">
    <property type="entry name" value="AAA_lid_14"/>
    <property type="match status" value="1"/>
</dbReference>
<dbReference type="PROSITE" id="PS50045">
    <property type="entry name" value="SIGMA54_INTERACT_4"/>
    <property type="match status" value="1"/>
</dbReference>
<dbReference type="AlphaFoldDB" id="A0A8J6UQ79"/>
<dbReference type="PROSITE" id="PS00676">
    <property type="entry name" value="SIGMA54_INTERACT_2"/>
    <property type="match status" value="1"/>
</dbReference>
<organism evidence="9 10">
    <name type="scientific">Pelovirga terrestris</name>
    <dbReference type="NCBI Taxonomy" id="2771352"/>
    <lineage>
        <taxon>Bacteria</taxon>
        <taxon>Pseudomonadati</taxon>
        <taxon>Thermodesulfobacteriota</taxon>
        <taxon>Desulfuromonadia</taxon>
        <taxon>Geobacterales</taxon>
        <taxon>Geobacteraceae</taxon>
        <taxon>Pelovirga</taxon>
    </lineage>
</organism>
<evidence type="ECO:0000256" key="4">
    <source>
        <dbReference type="ARBA" id="ARBA00023125"/>
    </source>
</evidence>
<name>A0A8J6UQ79_9BACT</name>
<dbReference type="SUPFAM" id="SSF46689">
    <property type="entry name" value="Homeodomain-like"/>
    <property type="match status" value="1"/>
</dbReference>
<evidence type="ECO:0000256" key="6">
    <source>
        <dbReference type="PROSITE-ProRule" id="PRU00169"/>
    </source>
</evidence>
<dbReference type="InterPro" id="IPR009057">
    <property type="entry name" value="Homeodomain-like_sf"/>
</dbReference>
<feature type="domain" description="Response regulatory" evidence="8">
    <location>
        <begin position="3"/>
        <end position="117"/>
    </location>
</feature>
<dbReference type="SMART" id="SM00448">
    <property type="entry name" value="REC"/>
    <property type="match status" value="1"/>
</dbReference>
<dbReference type="InterPro" id="IPR027417">
    <property type="entry name" value="P-loop_NTPase"/>
</dbReference>
<evidence type="ECO:0000256" key="1">
    <source>
        <dbReference type="ARBA" id="ARBA00022741"/>
    </source>
</evidence>
<evidence type="ECO:0000313" key="9">
    <source>
        <dbReference type="EMBL" id="MBD1401729.1"/>
    </source>
</evidence>
<reference evidence="9" key="1">
    <citation type="submission" date="2020-09" db="EMBL/GenBank/DDBJ databases">
        <title>Pelobacter alkaliphilus sp. nov., a novel anaerobic arsenate-reducing bacterium from terrestrial mud volcano.</title>
        <authorList>
            <person name="Khomyakova M.A."/>
            <person name="Merkel A.Y."/>
            <person name="Slobodkin A.I."/>
        </authorList>
    </citation>
    <scope>NUCLEOTIDE SEQUENCE</scope>
    <source>
        <strain evidence="9">M08fum</strain>
    </source>
</reference>
<evidence type="ECO:0000256" key="2">
    <source>
        <dbReference type="ARBA" id="ARBA00022840"/>
    </source>
</evidence>
<dbReference type="Proteomes" id="UP000632828">
    <property type="component" value="Unassembled WGS sequence"/>
</dbReference>
<evidence type="ECO:0000256" key="3">
    <source>
        <dbReference type="ARBA" id="ARBA00023015"/>
    </source>
</evidence>
<dbReference type="SMART" id="SM00382">
    <property type="entry name" value="AAA"/>
    <property type="match status" value="1"/>
</dbReference>
<keyword evidence="3" id="KW-0805">Transcription regulation</keyword>
<gene>
    <name evidence="9" type="ORF">ICT70_13770</name>
</gene>
<dbReference type="InterPro" id="IPR001789">
    <property type="entry name" value="Sig_transdc_resp-reg_receiver"/>
</dbReference>
<feature type="modified residue" description="4-aspartylphosphate" evidence="6">
    <location>
        <position position="52"/>
    </location>
</feature>
<dbReference type="Pfam" id="PF00158">
    <property type="entry name" value="Sigma54_activat"/>
    <property type="match status" value="1"/>
</dbReference>
<dbReference type="InterPro" id="IPR025943">
    <property type="entry name" value="Sigma_54_int_dom_ATP-bd_2"/>
</dbReference>
<dbReference type="InterPro" id="IPR011006">
    <property type="entry name" value="CheY-like_superfamily"/>
</dbReference>
<dbReference type="PANTHER" id="PTHR32071">
    <property type="entry name" value="TRANSCRIPTIONAL REGULATORY PROTEIN"/>
    <property type="match status" value="1"/>
</dbReference>
<dbReference type="Gene3D" id="1.10.8.60">
    <property type="match status" value="1"/>
</dbReference>
<dbReference type="GO" id="GO:0005524">
    <property type="term" value="F:ATP binding"/>
    <property type="evidence" value="ECO:0007669"/>
    <property type="project" value="UniProtKB-KW"/>
</dbReference>
<dbReference type="PROSITE" id="PS50110">
    <property type="entry name" value="RESPONSE_REGULATORY"/>
    <property type="match status" value="1"/>
</dbReference>
<dbReference type="InterPro" id="IPR025662">
    <property type="entry name" value="Sigma_54_int_dom_ATP-bd_1"/>
</dbReference>
<feature type="domain" description="Sigma-54 factor interaction" evidence="7">
    <location>
        <begin position="140"/>
        <end position="369"/>
    </location>
</feature>
<evidence type="ECO:0000259" key="8">
    <source>
        <dbReference type="PROSITE" id="PS50110"/>
    </source>
</evidence>
<dbReference type="FunFam" id="3.40.50.300:FF:000006">
    <property type="entry name" value="DNA-binding transcriptional regulator NtrC"/>
    <property type="match status" value="1"/>
</dbReference>
<keyword evidence="4" id="KW-0238">DNA-binding</keyword>
<dbReference type="PANTHER" id="PTHR32071:SF113">
    <property type="entry name" value="ALGINATE BIOSYNTHESIS TRANSCRIPTIONAL REGULATORY PROTEIN ALGB"/>
    <property type="match status" value="1"/>
</dbReference>